<dbReference type="InterPro" id="IPR036451">
    <property type="entry name" value="CblAdoTrfase-like_sf"/>
</dbReference>
<comment type="pathway">
    <text evidence="4">Cofactor biosynthesis; adenosylcobalamin biosynthesis; adenosylcobalamin from cob(II)yrinate a,c-diamide: step 2/7.</text>
</comment>
<comment type="catalytic activity">
    <reaction evidence="4">
        <text>2 cob(II)yrinate a,c diamide + reduced [electron-transfer flavoprotein] + 2 ATP = 2 adenosylcob(III)yrinate a,c-diamide + 2 triphosphate + oxidized [electron-transfer flavoprotein] + 3 H(+)</text>
        <dbReference type="Rhea" id="RHEA:11528"/>
        <dbReference type="Rhea" id="RHEA-COMP:10685"/>
        <dbReference type="Rhea" id="RHEA-COMP:10686"/>
        <dbReference type="ChEBI" id="CHEBI:15378"/>
        <dbReference type="ChEBI" id="CHEBI:18036"/>
        <dbReference type="ChEBI" id="CHEBI:30616"/>
        <dbReference type="ChEBI" id="CHEBI:57692"/>
        <dbReference type="ChEBI" id="CHEBI:58307"/>
        <dbReference type="ChEBI" id="CHEBI:58503"/>
        <dbReference type="ChEBI" id="CHEBI:58537"/>
        <dbReference type="EC" id="2.5.1.17"/>
    </reaction>
</comment>
<dbReference type="EMBL" id="JAFEUM010000011">
    <property type="protein sequence ID" value="MBM7038419.1"/>
    <property type="molecule type" value="Genomic_DNA"/>
</dbReference>
<comment type="similarity">
    <text evidence="4">Belongs to the Cob(I)alamin adenosyltransferase family.</text>
</comment>
<evidence type="ECO:0000256" key="1">
    <source>
        <dbReference type="ARBA" id="ARBA00022679"/>
    </source>
</evidence>
<dbReference type="InterPro" id="IPR016030">
    <property type="entry name" value="CblAdoTrfase-like"/>
</dbReference>
<keyword evidence="1 4" id="KW-0808">Transferase</keyword>
<reference evidence="6 7" key="1">
    <citation type="submission" date="2021-02" db="EMBL/GenBank/DDBJ databases">
        <authorList>
            <person name="Park J.-S."/>
        </authorList>
    </citation>
    <scope>NUCLEOTIDE SEQUENCE [LARGE SCALE GENOMIC DNA]</scope>
    <source>
        <strain evidence="6 7">188UL20-2</strain>
    </source>
</reference>
<dbReference type="PANTHER" id="PTHR12213">
    <property type="entry name" value="CORRINOID ADENOSYLTRANSFERASE"/>
    <property type="match status" value="1"/>
</dbReference>
<sequence>MTLTFTKDIDEMCYPYIFEDSPLCDFEILTDELCTYIGLALSQIEQQQVNEALGWLQPKIFDLNGSIRGKCAIDEQDIAQLKHYYHFFKSKVTDNNKRFVLPRGVGPTALLHQCRSLSKKVTRQLVLIDKANIEVPQTLPRFTNLLVNFLFAVTRFLNQLQGIDEPEYVSNCYPTPKRYQKG</sequence>
<evidence type="ECO:0000256" key="4">
    <source>
        <dbReference type="RuleBase" id="RU366026"/>
    </source>
</evidence>
<evidence type="ECO:0000313" key="7">
    <source>
        <dbReference type="Proteomes" id="UP000809621"/>
    </source>
</evidence>
<comment type="caution">
    <text evidence="6">The sequence shown here is derived from an EMBL/GenBank/DDBJ whole genome shotgun (WGS) entry which is preliminary data.</text>
</comment>
<dbReference type="Pfam" id="PF01923">
    <property type="entry name" value="Cob_adeno_trans"/>
    <property type="match status" value="1"/>
</dbReference>
<dbReference type="InterPro" id="IPR029499">
    <property type="entry name" value="PduO-typ"/>
</dbReference>
<comment type="catalytic activity">
    <reaction evidence="4">
        <text>2 cob(II)alamin + reduced [electron-transfer flavoprotein] + 2 ATP = 2 adenosylcob(III)alamin + 2 triphosphate + oxidized [electron-transfer flavoprotein] + 3 H(+)</text>
        <dbReference type="Rhea" id="RHEA:28671"/>
        <dbReference type="Rhea" id="RHEA-COMP:10685"/>
        <dbReference type="Rhea" id="RHEA-COMP:10686"/>
        <dbReference type="ChEBI" id="CHEBI:15378"/>
        <dbReference type="ChEBI" id="CHEBI:16304"/>
        <dbReference type="ChEBI" id="CHEBI:18036"/>
        <dbReference type="ChEBI" id="CHEBI:18408"/>
        <dbReference type="ChEBI" id="CHEBI:30616"/>
        <dbReference type="ChEBI" id="CHEBI:57692"/>
        <dbReference type="ChEBI" id="CHEBI:58307"/>
        <dbReference type="EC" id="2.5.1.17"/>
    </reaction>
</comment>
<name>A0ABS2HMY8_9VIBR</name>
<dbReference type="SUPFAM" id="SSF89028">
    <property type="entry name" value="Cobalamin adenosyltransferase-like"/>
    <property type="match status" value="1"/>
</dbReference>
<protein>
    <recommendedName>
        <fullName evidence="4">Corrinoid adenosyltransferase</fullName>
        <ecNumber evidence="4">2.5.1.17</ecNumber>
    </recommendedName>
    <alternativeName>
        <fullName evidence="4">Cob(II)alamin adenosyltransferase</fullName>
    </alternativeName>
    <alternativeName>
        <fullName evidence="4">Cob(II)yrinic acid a,c-diamide adenosyltransferase</fullName>
    </alternativeName>
    <alternativeName>
        <fullName evidence="4">Cobinamide/cobalamin adenosyltransferase</fullName>
    </alternativeName>
</protein>
<organism evidence="6 7">
    <name type="scientific">Vibrio ulleungensis</name>
    <dbReference type="NCBI Taxonomy" id="2807619"/>
    <lineage>
        <taxon>Bacteria</taxon>
        <taxon>Pseudomonadati</taxon>
        <taxon>Pseudomonadota</taxon>
        <taxon>Gammaproteobacteria</taxon>
        <taxon>Vibrionales</taxon>
        <taxon>Vibrionaceae</taxon>
        <taxon>Vibrio</taxon>
    </lineage>
</organism>
<dbReference type="PANTHER" id="PTHR12213:SF0">
    <property type="entry name" value="CORRINOID ADENOSYLTRANSFERASE MMAB"/>
    <property type="match status" value="1"/>
</dbReference>
<keyword evidence="2 4" id="KW-0547">Nucleotide-binding</keyword>
<proteinExistence type="inferred from homology"/>
<evidence type="ECO:0000256" key="3">
    <source>
        <dbReference type="ARBA" id="ARBA00022840"/>
    </source>
</evidence>
<dbReference type="RefSeq" id="WP_205159870.1">
    <property type="nucleotide sequence ID" value="NZ_JAFEUM010000011.1"/>
</dbReference>
<keyword evidence="4" id="KW-0169">Cobalamin biosynthesis</keyword>
<evidence type="ECO:0000256" key="2">
    <source>
        <dbReference type="ARBA" id="ARBA00022741"/>
    </source>
</evidence>
<evidence type="ECO:0000313" key="6">
    <source>
        <dbReference type="EMBL" id="MBM7038419.1"/>
    </source>
</evidence>
<accession>A0ABS2HMY8</accession>
<feature type="domain" description="Cobalamin adenosyltransferase-like" evidence="5">
    <location>
        <begin position="30"/>
        <end position="156"/>
    </location>
</feature>
<keyword evidence="3 4" id="KW-0067">ATP-binding</keyword>
<keyword evidence="7" id="KW-1185">Reference proteome</keyword>
<evidence type="ECO:0000259" key="5">
    <source>
        <dbReference type="Pfam" id="PF01923"/>
    </source>
</evidence>
<dbReference type="EC" id="2.5.1.17" evidence="4"/>
<gene>
    <name evidence="6" type="ORF">JQC93_18725</name>
</gene>
<dbReference type="Proteomes" id="UP000809621">
    <property type="component" value="Unassembled WGS sequence"/>
</dbReference>
<dbReference type="Gene3D" id="1.20.1200.10">
    <property type="entry name" value="Cobalamin adenosyltransferase-like"/>
    <property type="match status" value="1"/>
</dbReference>